<name>A0ACA9SDA6_9GLOM</name>
<comment type="caution">
    <text evidence="1">The sequence shown here is derived from an EMBL/GenBank/DDBJ whole genome shotgun (WGS) entry which is preliminary data.</text>
</comment>
<protein>
    <submittedName>
        <fullName evidence="1">31725_t:CDS:1</fullName>
    </submittedName>
</protein>
<evidence type="ECO:0000313" key="1">
    <source>
        <dbReference type="EMBL" id="CAG8836173.1"/>
    </source>
</evidence>
<sequence>YVKKVRNCDHNHDLSEDISGHLMQQLDNVIEITASGLHPREIILTICQNDLLAFAISKDIYNACKRLCQQNLAGHSPVKALIDELKENEEEEDYLWALTCVARLFDSIIRPGVIVTDRELALINAL</sequence>
<feature type="non-terminal residue" evidence="1">
    <location>
        <position position="1"/>
    </location>
</feature>
<proteinExistence type="predicted"/>
<evidence type="ECO:0000313" key="2">
    <source>
        <dbReference type="Proteomes" id="UP000789920"/>
    </source>
</evidence>
<dbReference type="EMBL" id="CAJVQC010113883">
    <property type="protein sequence ID" value="CAG8836173.1"/>
    <property type="molecule type" value="Genomic_DNA"/>
</dbReference>
<keyword evidence="2" id="KW-1185">Reference proteome</keyword>
<reference evidence="1" key="1">
    <citation type="submission" date="2021-06" db="EMBL/GenBank/DDBJ databases">
        <authorList>
            <person name="Kallberg Y."/>
            <person name="Tangrot J."/>
            <person name="Rosling A."/>
        </authorList>
    </citation>
    <scope>NUCLEOTIDE SEQUENCE</scope>
    <source>
        <strain evidence="1">MA461A</strain>
    </source>
</reference>
<dbReference type="Proteomes" id="UP000789920">
    <property type="component" value="Unassembled WGS sequence"/>
</dbReference>
<gene>
    <name evidence="1" type="ORF">RPERSI_LOCUS29836</name>
</gene>
<organism evidence="1 2">
    <name type="scientific">Racocetra persica</name>
    <dbReference type="NCBI Taxonomy" id="160502"/>
    <lineage>
        <taxon>Eukaryota</taxon>
        <taxon>Fungi</taxon>
        <taxon>Fungi incertae sedis</taxon>
        <taxon>Mucoromycota</taxon>
        <taxon>Glomeromycotina</taxon>
        <taxon>Glomeromycetes</taxon>
        <taxon>Diversisporales</taxon>
        <taxon>Gigasporaceae</taxon>
        <taxon>Racocetra</taxon>
    </lineage>
</organism>
<accession>A0ACA9SDA6</accession>